<sequence>MAIVETEDLDELFNEAVGCIHAYKGPAFSTKSLLELYSLYKVSTAGQCMLPKPGLFEFHERAKWSAWNDLADLPQPQAKLFYIELVSKLIGYQIELGTNSDDGNLAHNTAALSTGFHVSSMSDSREWISDADKTIFDWAEEGNVTAVESLLDTETSINIRDSEGMTLLHWAVDRDHLKLAQVLIQRGIQVDAQDSSGQTSLHYALMIESKQMVELLLSMGHASIKIADNDGATPLDLAPDEFCSLLKHGSHK</sequence>
<dbReference type="SUPFAM" id="SSF47027">
    <property type="entry name" value="Acyl-CoA binding protein"/>
    <property type="match status" value="1"/>
</dbReference>
<dbReference type="InterPro" id="IPR014352">
    <property type="entry name" value="FERM/acyl-CoA-bd_prot_sf"/>
</dbReference>
<dbReference type="STRING" id="403673.A0A177WHB3"/>
<dbReference type="Pfam" id="PF00887">
    <property type="entry name" value="ACBP"/>
    <property type="match status" value="1"/>
</dbReference>
<dbReference type="PROSITE" id="PS51228">
    <property type="entry name" value="ACB_2"/>
    <property type="match status" value="1"/>
</dbReference>
<dbReference type="Gene3D" id="1.20.80.10">
    <property type="match status" value="1"/>
</dbReference>
<dbReference type="InterPro" id="IPR002110">
    <property type="entry name" value="Ankyrin_rpt"/>
</dbReference>
<protein>
    <recommendedName>
        <fullName evidence="5">ACB domain-containing protein</fullName>
    </recommendedName>
</protein>
<proteinExistence type="predicted"/>
<keyword evidence="3" id="KW-0446">Lipid-binding</keyword>
<accession>A0A177WHB3</accession>
<dbReference type="EMBL" id="DS022302">
    <property type="protein sequence ID" value="OAJ38890.1"/>
    <property type="molecule type" value="Genomic_DNA"/>
</dbReference>
<keyword evidence="1" id="KW-0677">Repeat</keyword>
<feature type="repeat" description="ANK" evidence="4">
    <location>
        <begin position="196"/>
        <end position="220"/>
    </location>
</feature>
<evidence type="ECO:0000256" key="1">
    <source>
        <dbReference type="ARBA" id="ARBA00022737"/>
    </source>
</evidence>
<evidence type="ECO:0000256" key="2">
    <source>
        <dbReference type="ARBA" id="ARBA00023043"/>
    </source>
</evidence>
<dbReference type="InterPro" id="IPR000582">
    <property type="entry name" value="Acyl-CoA-binding_protein"/>
</dbReference>
<evidence type="ECO:0000259" key="5">
    <source>
        <dbReference type="PROSITE" id="PS51228"/>
    </source>
</evidence>
<dbReference type="InterPro" id="IPR036770">
    <property type="entry name" value="Ankyrin_rpt-contain_sf"/>
</dbReference>
<keyword evidence="2 4" id="KW-0040">ANK repeat</keyword>
<dbReference type="PRINTS" id="PR00689">
    <property type="entry name" value="ACOABINDINGP"/>
</dbReference>
<dbReference type="PROSITE" id="PS50297">
    <property type="entry name" value="ANK_REP_REGION"/>
    <property type="match status" value="2"/>
</dbReference>
<dbReference type="PANTHER" id="PTHR24119">
    <property type="entry name" value="ACYL-COA-BINDING DOMAIN-CONTAINING PROTEIN 6"/>
    <property type="match status" value="1"/>
</dbReference>
<name>A0A177WHB3_BATDL</name>
<dbReference type="Gene3D" id="1.25.40.20">
    <property type="entry name" value="Ankyrin repeat-containing domain"/>
    <property type="match status" value="1"/>
</dbReference>
<feature type="repeat" description="ANK" evidence="4">
    <location>
        <begin position="163"/>
        <end position="195"/>
    </location>
</feature>
<feature type="domain" description="ACB" evidence="5">
    <location>
        <begin position="9"/>
        <end position="95"/>
    </location>
</feature>
<dbReference type="VEuPathDB" id="FungiDB:BDEG_22787"/>
<evidence type="ECO:0000313" key="7">
    <source>
        <dbReference type="Proteomes" id="UP000077115"/>
    </source>
</evidence>
<dbReference type="SMART" id="SM00248">
    <property type="entry name" value="ANK"/>
    <property type="match status" value="3"/>
</dbReference>
<dbReference type="SUPFAM" id="SSF48403">
    <property type="entry name" value="Ankyrin repeat"/>
    <property type="match status" value="1"/>
</dbReference>
<dbReference type="PROSITE" id="PS50088">
    <property type="entry name" value="ANK_REPEAT"/>
    <property type="match status" value="2"/>
</dbReference>
<reference evidence="6 7" key="1">
    <citation type="submission" date="2006-10" db="EMBL/GenBank/DDBJ databases">
        <title>The Genome Sequence of Batrachochytrium dendrobatidis JEL423.</title>
        <authorList>
            <consortium name="The Broad Institute Genome Sequencing Platform"/>
            <person name="Birren B."/>
            <person name="Lander E."/>
            <person name="Galagan J."/>
            <person name="Cuomo C."/>
            <person name="Devon K."/>
            <person name="Jaffe D."/>
            <person name="Butler J."/>
            <person name="Alvarez P."/>
            <person name="Gnerre S."/>
            <person name="Grabherr M."/>
            <person name="Kleber M."/>
            <person name="Mauceli E."/>
            <person name="Brockman W."/>
            <person name="Young S."/>
            <person name="LaButti K."/>
            <person name="Sykes S."/>
            <person name="DeCaprio D."/>
            <person name="Crawford M."/>
            <person name="Koehrsen M."/>
            <person name="Engels R."/>
            <person name="Montgomery P."/>
            <person name="Pearson M."/>
            <person name="Howarth C."/>
            <person name="Larson L."/>
            <person name="White J."/>
            <person name="O'Leary S."/>
            <person name="Kodira C."/>
            <person name="Zeng Q."/>
            <person name="Yandava C."/>
            <person name="Alvarado L."/>
            <person name="Longcore J."/>
            <person name="James T."/>
        </authorList>
    </citation>
    <scope>NUCLEOTIDE SEQUENCE [LARGE SCALE GENOMIC DNA]</scope>
    <source>
        <strain evidence="6 7">JEL423</strain>
    </source>
</reference>
<dbReference type="Proteomes" id="UP000077115">
    <property type="component" value="Unassembled WGS sequence"/>
</dbReference>
<reference evidence="6 7" key="2">
    <citation type="submission" date="2016-05" db="EMBL/GenBank/DDBJ databases">
        <title>Lineage-specific infection strategies underlie the spectrum of fungal disease in amphibians.</title>
        <authorList>
            <person name="Cuomo C.A."/>
            <person name="Farrer R.A."/>
            <person name="James T."/>
            <person name="Longcore J."/>
            <person name="Birren B."/>
        </authorList>
    </citation>
    <scope>NUCLEOTIDE SEQUENCE [LARGE SCALE GENOMIC DNA]</scope>
    <source>
        <strain evidence="6 7">JEL423</strain>
    </source>
</reference>
<organism evidence="6 7">
    <name type="scientific">Batrachochytrium dendrobatidis (strain JEL423)</name>
    <dbReference type="NCBI Taxonomy" id="403673"/>
    <lineage>
        <taxon>Eukaryota</taxon>
        <taxon>Fungi</taxon>
        <taxon>Fungi incertae sedis</taxon>
        <taxon>Chytridiomycota</taxon>
        <taxon>Chytridiomycota incertae sedis</taxon>
        <taxon>Chytridiomycetes</taxon>
        <taxon>Rhizophydiales</taxon>
        <taxon>Rhizophydiales incertae sedis</taxon>
        <taxon>Batrachochytrium</taxon>
    </lineage>
</organism>
<dbReference type="InterPro" id="IPR035984">
    <property type="entry name" value="Acyl-CoA-binding_sf"/>
</dbReference>
<evidence type="ECO:0000256" key="4">
    <source>
        <dbReference type="PROSITE-ProRule" id="PRU00023"/>
    </source>
</evidence>
<dbReference type="GO" id="GO:0000062">
    <property type="term" value="F:fatty-acyl-CoA binding"/>
    <property type="evidence" value="ECO:0007669"/>
    <property type="project" value="InterPro"/>
</dbReference>
<evidence type="ECO:0000256" key="3">
    <source>
        <dbReference type="ARBA" id="ARBA00023121"/>
    </source>
</evidence>
<dbReference type="AlphaFoldDB" id="A0A177WHB3"/>
<dbReference type="Pfam" id="PF13637">
    <property type="entry name" value="Ank_4"/>
    <property type="match status" value="1"/>
</dbReference>
<dbReference type="OrthoDB" id="2096613at2759"/>
<dbReference type="PANTHER" id="PTHR24119:SF0">
    <property type="entry name" value="ACYL-COA-BINDING DOMAIN-CONTAINING PROTEIN 6"/>
    <property type="match status" value="1"/>
</dbReference>
<evidence type="ECO:0000313" key="6">
    <source>
        <dbReference type="EMBL" id="OAJ38890.1"/>
    </source>
</evidence>
<gene>
    <name evidence="6" type="ORF">BDEG_22787</name>
</gene>